<evidence type="ECO:0000256" key="6">
    <source>
        <dbReference type="SAM" id="MobiDB-lite"/>
    </source>
</evidence>
<feature type="transmembrane region" description="Helical" evidence="7">
    <location>
        <begin position="163"/>
        <end position="191"/>
    </location>
</feature>
<dbReference type="EMBL" id="KL647681">
    <property type="protein sequence ID" value="KEY73982.1"/>
    <property type="molecule type" value="Genomic_DNA"/>
</dbReference>
<accession>A0A084B8V3</accession>
<feature type="domain" description="Major facilitator superfamily (MFS) profile" evidence="8">
    <location>
        <begin position="166"/>
        <end position="654"/>
    </location>
</feature>
<dbReference type="GO" id="GO:0005886">
    <property type="term" value="C:plasma membrane"/>
    <property type="evidence" value="ECO:0007669"/>
    <property type="project" value="TreeGrafter"/>
</dbReference>
<dbReference type="FunFam" id="1.20.1250.20:FF:000196">
    <property type="entry name" value="MFS toxin efflux pump (AflT)"/>
    <property type="match status" value="1"/>
</dbReference>
<evidence type="ECO:0000256" key="2">
    <source>
        <dbReference type="ARBA" id="ARBA00022448"/>
    </source>
</evidence>
<dbReference type="CDD" id="cd17502">
    <property type="entry name" value="MFS_Azr1_MDR_like"/>
    <property type="match status" value="1"/>
</dbReference>
<feature type="compositionally biased region" description="Low complexity" evidence="6">
    <location>
        <begin position="1"/>
        <end position="12"/>
    </location>
</feature>
<dbReference type="PANTHER" id="PTHR23501">
    <property type="entry name" value="MAJOR FACILITATOR SUPERFAMILY"/>
    <property type="match status" value="1"/>
</dbReference>
<dbReference type="PANTHER" id="PTHR23501:SF49">
    <property type="entry name" value="MAJOR FACILITATOR SUPERFAMILY (MFS) PROFILE DOMAIN-CONTAINING PROTEIN"/>
    <property type="match status" value="1"/>
</dbReference>
<feature type="transmembrane region" description="Helical" evidence="7">
    <location>
        <begin position="256"/>
        <end position="276"/>
    </location>
</feature>
<gene>
    <name evidence="9" type="ORF">S7711_02577</name>
</gene>
<evidence type="ECO:0000256" key="3">
    <source>
        <dbReference type="ARBA" id="ARBA00022692"/>
    </source>
</evidence>
<dbReference type="PROSITE" id="PS50850">
    <property type="entry name" value="MFS"/>
    <property type="match status" value="1"/>
</dbReference>
<dbReference type="HOGENOM" id="CLU_000960_22_1_1"/>
<feature type="transmembrane region" description="Helical" evidence="7">
    <location>
        <begin position="472"/>
        <end position="493"/>
    </location>
</feature>
<keyword evidence="10" id="KW-1185">Reference proteome</keyword>
<feature type="transmembrane region" description="Helical" evidence="7">
    <location>
        <begin position="203"/>
        <end position="224"/>
    </location>
</feature>
<feature type="transmembrane region" description="Helical" evidence="7">
    <location>
        <begin position="360"/>
        <end position="377"/>
    </location>
</feature>
<keyword evidence="5 7" id="KW-0472">Membrane</keyword>
<feature type="transmembrane region" description="Helical" evidence="7">
    <location>
        <begin position="428"/>
        <end position="452"/>
    </location>
</feature>
<protein>
    <recommendedName>
        <fullName evidence="8">Major facilitator superfamily (MFS) profile domain-containing protein</fullName>
    </recommendedName>
</protein>
<evidence type="ECO:0000256" key="7">
    <source>
        <dbReference type="SAM" id="Phobius"/>
    </source>
</evidence>
<keyword evidence="4 7" id="KW-1133">Transmembrane helix</keyword>
<comment type="subcellular location">
    <subcellularLocation>
        <location evidence="1">Membrane</location>
        <topology evidence="1">Multi-pass membrane protein</topology>
    </subcellularLocation>
</comment>
<proteinExistence type="predicted"/>
<keyword evidence="2" id="KW-0813">Transport</keyword>
<dbReference type="InterPro" id="IPR011701">
    <property type="entry name" value="MFS"/>
</dbReference>
<organism evidence="9 10">
    <name type="scientific">Stachybotrys chartarum (strain CBS 109288 / IBT 7711)</name>
    <name type="common">Toxic black mold</name>
    <name type="synonym">Stilbospora chartarum</name>
    <dbReference type="NCBI Taxonomy" id="1280523"/>
    <lineage>
        <taxon>Eukaryota</taxon>
        <taxon>Fungi</taxon>
        <taxon>Dikarya</taxon>
        <taxon>Ascomycota</taxon>
        <taxon>Pezizomycotina</taxon>
        <taxon>Sordariomycetes</taxon>
        <taxon>Hypocreomycetidae</taxon>
        <taxon>Hypocreales</taxon>
        <taxon>Stachybotryaceae</taxon>
        <taxon>Stachybotrys</taxon>
    </lineage>
</organism>
<dbReference type="SUPFAM" id="SSF103473">
    <property type="entry name" value="MFS general substrate transporter"/>
    <property type="match status" value="1"/>
</dbReference>
<feature type="transmembrane region" description="Helical" evidence="7">
    <location>
        <begin position="288"/>
        <end position="310"/>
    </location>
</feature>
<keyword evidence="3 7" id="KW-0812">Transmembrane</keyword>
<feature type="transmembrane region" description="Helical" evidence="7">
    <location>
        <begin position="316"/>
        <end position="339"/>
    </location>
</feature>
<dbReference type="InterPro" id="IPR036259">
    <property type="entry name" value="MFS_trans_sf"/>
</dbReference>
<dbReference type="AlphaFoldDB" id="A0A084B8V3"/>
<name>A0A084B8V3_STACB</name>
<dbReference type="PRINTS" id="PR01036">
    <property type="entry name" value="TCRTETB"/>
</dbReference>
<dbReference type="Gene3D" id="1.20.1250.20">
    <property type="entry name" value="MFS general substrate transporter like domains"/>
    <property type="match status" value="2"/>
</dbReference>
<dbReference type="GO" id="GO:0022857">
    <property type="term" value="F:transmembrane transporter activity"/>
    <property type="evidence" value="ECO:0007669"/>
    <property type="project" value="InterPro"/>
</dbReference>
<dbReference type="InterPro" id="IPR020846">
    <property type="entry name" value="MFS_dom"/>
</dbReference>
<feature type="transmembrane region" description="Helical" evidence="7">
    <location>
        <begin position="231"/>
        <end position="250"/>
    </location>
</feature>
<evidence type="ECO:0000256" key="5">
    <source>
        <dbReference type="ARBA" id="ARBA00023136"/>
    </source>
</evidence>
<evidence type="ECO:0000313" key="9">
    <source>
        <dbReference type="EMBL" id="KEY73982.1"/>
    </source>
</evidence>
<evidence type="ECO:0000259" key="8">
    <source>
        <dbReference type="PROSITE" id="PS50850"/>
    </source>
</evidence>
<evidence type="ECO:0000313" key="10">
    <source>
        <dbReference type="Proteomes" id="UP000028045"/>
    </source>
</evidence>
<dbReference type="Pfam" id="PF07690">
    <property type="entry name" value="MFS_1"/>
    <property type="match status" value="1"/>
</dbReference>
<feature type="region of interest" description="Disordered" evidence="6">
    <location>
        <begin position="1"/>
        <end position="55"/>
    </location>
</feature>
<sequence length="659" mass="72167">MSDTSSFYSTSSKPQIDEAPALADVEKTFENVARGETPWATPRTHPRTCAQSDDAHSDTISFISAYFSPPERYLAQQRSEESFREKRKRLSAIVEAHEQRHPGKAGVKLSRFSRPFDPDLDTKEENEYLEQIRAAQGEALRKPAAGNQVESPESGDYLHGWPLFFLLTGICLAVFLISLDRTIITTAIPYITSEYSSTRDIGWYGSSYLLTACAFQPVFGRVFLLFSAKWSYLLAVFVFEIGSLICGVAPDSVTLIIGRAIAGFGSAGILTGSFVLMAQAIPLKMRPVYTAIIGMMFGIGATCGPLFGGIFTDLSTWRWCFYINLPVGAVTIIAFLLFFKPKPMKHQGRPFWDRFLELDIVGNIILIGAAIMLFLALEFNLQGYPWSSASIIGLLCAFGVMAVLFWIWQWWKQDGALLPPGIVFQRSVAASCVMAFMIYGALLMMTFFLPLWFQGVLGDSALRSGVNMMPYFLVNAVASLSAGVFVSIVGYYVPPCIVGNSIAVVGCGMLTTLSVNTTTAQWVGYQILVASGIGFSIQQGFMAVQTVLPADEIAIGTAAVVASQSFGGAVFISVGNNIFQNHIIQQADGIDLSGVDIRMLVESGATAFRDTVSPEDLPVMIRLYNDSLQQVFIATIPLTGLALVACLFMEWRNVRTKKN</sequence>
<evidence type="ECO:0000256" key="4">
    <source>
        <dbReference type="ARBA" id="ARBA00022989"/>
    </source>
</evidence>
<reference evidence="9 10" key="1">
    <citation type="journal article" date="2014" name="BMC Genomics">
        <title>Comparative genome sequencing reveals chemotype-specific gene clusters in the toxigenic black mold Stachybotrys.</title>
        <authorList>
            <person name="Semeiks J."/>
            <person name="Borek D."/>
            <person name="Otwinowski Z."/>
            <person name="Grishin N.V."/>
        </authorList>
    </citation>
    <scope>NUCLEOTIDE SEQUENCE [LARGE SCALE GENOMIC DNA]</scope>
    <source>
        <strain evidence="10">CBS 109288 / IBT 7711</strain>
    </source>
</reference>
<feature type="transmembrane region" description="Helical" evidence="7">
    <location>
        <begin position="389"/>
        <end position="408"/>
    </location>
</feature>
<feature type="transmembrane region" description="Helical" evidence="7">
    <location>
        <begin position="631"/>
        <end position="651"/>
    </location>
</feature>
<evidence type="ECO:0000256" key="1">
    <source>
        <dbReference type="ARBA" id="ARBA00004141"/>
    </source>
</evidence>
<dbReference type="Proteomes" id="UP000028045">
    <property type="component" value="Unassembled WGS sequence"/>
</dbReference>
<dbReference type="OrthoDB" id="10021397at2759"/>